<name>A0ABT1ZLW8_9BURK</name>
<reference evidence="3 4" key="1">
    <citation type="submission" date="2022-08" db="EMBL/GenBank/DDBJ databases">
        <title>Reclassification of Massilia species as members of the genera Telluria, Duganella, Pseudoduganella, Mokoshia gen. nov. and Zemynaea gen. nov. using orthogonal and non-orthogonal genome-based approaches.</title>
        <authorList>
            <person name="Bowman J.P."/>
        </authorList>
    </citation>
    <scope>NUCLEOTIDE SEQUENCE [LARGE SCALE GENOMIC DNA]</scope>
    <source>
        <strain evidence="3 4">JCM 31316</strain>
    </source>
</reference>
<accession>A0ABT1ZLW8</accession>
<evidence type="ECO:0000256" key="1">
    <source>
        <dbReference type="SAM" id="MobiDB-lite"/>
    </source>
</evidence>
<feature type="signal peptide" evidence="2">
    <location>
        <begin position="1"/>
        <end position="28"/>
    </location>
</feature>
<gene>
    <name evidence="3" type="ORF">NX784_04700</name>
</gene>
<feature type="region of interest" description="Disordered" evidence="1">
    <location>
        <begin position="210"/>
        <end position="237"/>
    </location>
</feature>
<evidence type="ECO:0000256" key="2">
    <source>
        <dbReference type="SAM" id="SignalP"/>
    </source>
</evidence>
<dbReference type="RefSeq" id="WP_258815535.1">
    <property type="nucleotide sequence ID" value="NZ_JANUGW010000003.1"/>
</dbReference>
<keyword evidence="2" id="KW-0732">Signal</keyword>
<evidence type="ECO:0000313" key="3">
    <source>
        <dbReference type="EMBL" id="MCS0580880.1"/>
    </source>
</evidence>
<dbReference type="Proteomes" id="UP001204151">
    <property type="component" value="Unassembled WGS sequence"/>
</dbReference>
<feature type="chain" id="PRO_5045052655" evidence="2">
    <location>
        <begin position="29"/>
        <end position="307"/>
    </location>
</feature>
<protein>
    <submittedName>
        <fullName evidence="3">Uncharacterized protein</fullName>
    </submittedName>
</protein>
<comment type="caution">
    <text evidence="3">The sequence shown here is derived from an EMBL/GenBank/DDBJ whole genome shotgun (WGS) entry which is preliminary data.</text>
</comment>
<dbReference type="EMBL" id="JANUGW010000003">
    <property type="protein sequence ID" value="MCS0580880.1"/>
    <property type="molecule type" value="Genomic_DNA"/>
</dbReference>
<keyword evidence="4" id="KW-1185">Reference proteome</keyword>
<proteinExistence type="predicted"/>
<sequence length="307" mass="32315">MTYPMSWRRHARRAAVAATCMTALCAGASAPALPSPAQLAALAFPGWSDSTAGRVHSATLPPLPGMARGIYAGWSTGPNRVLVEPKLVVRTDASHLTLIAGLVPAGDDGRANTTHATPMALAAYQFEQRGTAWGVTGRQGIFALRGFSGAAAVREVALAARRRAVAVEYGSCWQGYCGTWLAVYEAGRDMVRRDPAVELALSGINVDSAPDCQRRLAPPVKPHASDPSARDGGGSTTDAHDCYAIESTWTIDATHEQPGDLTIHYQGAISRAEAPAAPPSAIDQREILRYGNGKYRAVSGFSPVPAI</sequence>
<organism evidence="3 4">
    <name type="scientific">Massilia pinisoli</name>
    <dbReference type="NCBI Taxonomy" id="1772194"/>
    <lineage>
        <taxon>Bacteria</taxon>
        <taxon>Pseudomonadati</taxon>
        <taxon>Pseudomonadota</taxon>
        <taxon>Betaproteobacteria</taxon>
        <taxon>Burkholderiales</taxon>
        <taxon>Oxalobacteraceae</taxon>
        <taxon>Telluria group</taxon>
        <taxon>Massilia</taxon>
    </lineage>
</organism>
<evidence type="ECO:0000313" key="4">
    <source>
        <dbReference type="Proteomes" id="UP001204151"/>
    </source>
</evidence>